<protein>
    <recommendedName>
        <fullName evidence="5">WD40 repeat-like protein</fullName>
    </recommendedName>
</protein>
<proteinExistence type="predicted"/>
<dbReference type="PANTHER" id="PTHR44472">
    <property type="entry name" value="DDB1- AND CUL4-ASSOCIATED FACTOR 4-RELATED"/>
    <property type="match status" value="1"/>
</dbReference>
<evidence type="ECO:0000256" key="1">
    <source>
        <dbReference type="ARBA" id="ARBA00022574"/>
    </source>
</evidence>
<dbReference type="EMBL" id="CP143787">
    <property type="protein sequence ID" value="WVN88543.1"/>
    <property type="molecule type" value="Genomic_DNA"/>
</dbReference>
<dbReference type="AlphaFoldDB" id="A0AAJ8M1X7"/>
<dbReference type="InterPro" id="IPR015943">
    <property type="entry name" value="WD40/YVTN_repeat-like_dom_sf"/>
</dbReference>
<evidence type="ECO:0008006" key="5">
    <source>
        <dbReference type="Google" id="ProtNLM"/>
    </source>
</evidence>
<keyword evidence="4" id="KW-1185">Reference proteome</keyword>
<name>A0AAJ8M1X7_9TREE</name>
<dbReference type="KEGG" id="cdep:91087964"/>
<dbReference type="GeneID" id="91087964"/>
<evidence type="ECO:0000313" key="3">
    <source>
        <dbReference type="EMBL" id="WVN88543.1"/>
    </source>
</evidence>
<dbReference type="GO" id="GO:0080008">
    <property type="term" value="C:Cul4-RING E3 ubiquitin ligase complex"/>
    <property type="evidence" value="ECO:0007669"/>
    <property type="project" value="TreeGrafter"/>
</dbReference>
<keyword evidence="1" id="KW-0853">WD repeat</keyword>
<sequence length="455" mass="50468">MSGPLGALPGMTFDIARNRYFPTPPNTFTSHRPSTSSSSLSILPEINPQNRRAKHYGRKMRKETADIQASHAKRARNNEMPMAGRVGTGKSGNLESLRKCQIRPTKQIERDERTILGRLQLDQRHHLCGCEGETITFYQPFGQGAFSATTDHGKMILNSADGDTTVLYICPQTLLGLHYDIPRMILMAISSGPEPHIHIFRRDPLQLDHIHMRSLPLKPSQGDLYSMSSFDDRCTLGGYRSINTISYAESDRVSVLPRKLASDALAIHHVGRDLVYVGQRSGMVVLEDLREKSRMPNIIGQTIVKKAVVGVKRIDDGAVPWGLIVSGMEDELLLYDIRFSNLPLLSFDGHINNYQTDVGLALSPTNAHIFSSGSDNRIRAWSTLTGQPIAPTLPSDGDSSGFTNTYPVHTGVESCRQQHKNPLTMAFDRKVSHLVVNEDLGLDVIVGGELIRFIH</sequence>
<evidence type="ECO:0000256" key="2">
    <source>
        <dbReference type="ARBA" id="ARBA00022737"/>
    </source>
</evidence>
<dbReference type="InterPro" id="IPR052254">
    <property type="entry name" value="CUL4-DDB1_E3_ligase_receptor"/>
</dbReference>
<reference evidence="3" key="1">
    <citation type="submission" date="2016-06" db="EMBL/GenBank/DDBJ databases">
        <authorList>
            <person name="Cuomo C."/>
            <person name="Litvintseva A."/>
            <person name="Heitman J."/>
            <person name="Chen Y."/>
            <person name="Sun S."/>
            <person name="Springer D."/>
            <person name="Dromer F."/>
            <person name="Young S."/>
            <person name="Zeng Q."/>
            <person name="Chapman S."/>
            <person name="Gujja S."/>
            <person name="Saif S."/>
            <person name="Birren B."/>
        </authorList>
    </citation>
    <scope>NUCLEOTIDE SEQUENCE</scope>
    <source>
        <strain evidence="3">CBS 7841</strain>
    </source>
</reference>
<gene>
    <name evidence="3" type="ORF">L203_103754</name>
</gene>
<dbReference type="Gene3D" id="2.130.10.10">
    <property type="entry name" value="YVTN repeat-like/Quinoprotein amine dehydrogenase"/>
    <property type="match status" value="1"/>
</dbReference>
<dbReference type="InterPro" id="IPR036322">
    <property type="entry name" value="WD40_repeat_dom_sf"/>
</dbReference>
<dbReference type="RefSeq" id="XP_066069243.1">
    <property type="nucleotide sequence ID" value="XM_066213146.1"/>
</dbReference>
<keyword evidence="2" id="KW-0677">Repeat</keyword>
<evidence type="ECO:0000313" key="4">
    <source>
        <dbReference type="Proteomes" id="UP000094043"/>
    </source>
</evidence>
<dbReference type="Proteomes" id="UP000094043">
    <property type="component" value="Chromosome 4"/>
</dbReference>
<dbReference type="PANTHER" id="PTHR44472:SF1">
    <property type="entry name" value="DDB1 AND CUL4 ASSOCIATED FACTOR 4"/>
    <property type="match status" value="1"/>
</dbReference>
<organism evidence="3 4">
    <name type="scientific">Cryptococcus depauperatus CBS 7841</name>
    <dbReference type="NCBI Taxonomy" id="1295531"/>
    <lineage>
        <taxon>Eukaryota</taxon>
        <taxon>Fungi</taxon>
        <taxon>Dikarya</taxon>
        <taxon>Basidiomycota</taxon>
        <taxon>Agaricomycotina</taxon>
        <taxon>Tremellomycetes</taxon>
        <taxon>Tremellales</taxon>
        <taxon>Cryptococcaceae</taxon>
        <taxon>Cryptococcus</taxon>
    </lineage>
</organism>
<reference evidence="3" key="2">
    <citation type="journal article" date="2022" name="Elife">
        <title>Obligate sexual reproduction of a homothallic fungus closely related to the Cryptococcus pathogenic species complex.</title>
        <authorList>
            <person name="Passer A.R."/>
            <person name="Clancey S.A."/>
            <person name="Shea T."/>
            <person name="David-Palma M."/>
            <person name="Averette A.F."/>
            <person name="Boekhout T."/>
            <person name="Porcel B.M."/>
            <person name="Nowrousian M."/>
            <person name="Cuomo C.A."/>
            <person name="Sun S."/>
            <person name="Heitman J."/>
            <person name="Coelho M.A."/>
        </authorList>
    </citation>
    <scope>NUCLEOTIDE SEQUENCE</scope>
    <source>
        <strain evidence="3">CBS 7841</strain>
    </source>
</reference>
<accession>A0AAJ8M1X7</accession>
<dbReference type="SUPFAM" id="SSF50978">
    <property type="entry name" value="WD40 repeat-like"/>
    <property type="match status" value="1"/>
</dbReference>
<reference evidence="3" key="3">
    <citation type="submission" date="2024-01" db="EMBL/GenBank/DDBJ databases">
        <authorList>
            <person name="Coelho M.A."/>
            <person name="David-Palma M."/>
            <person name="Shea T."/>
            <person name="Sun S."/>
            <person name="Cuomo C.A."/>
            <person name="Heitman J."/>
        </authorList>
    </citation>
    <scope>NUCLEOTIDE SEQUENCE</scope>
    <source>
        <strain evidence="3">CBS 7841</strain>
    </source>
</reference>